<evidence type="ECO:0000259" key="3">
    <source>
        <dbReference type="PROSITE" id="PS51900"/>
    </source>
</evidence>
<dbReference type="AlphaFoldDB" id="A0A1F7RWD6"/>
<comment type="caution">
    <text evidence="4">The sequence shown here is derived from an EMBL/GenBank/DDBJ whole genome shotgun (WGS) entry which is preliminary data.</text>
</comment>
<organism evidence="4 5">
    <name type="scientific">Candidatus Schekmanbacteria bacterium RBG_16_38_11</name>
    <dbReference type="NCBI Taxonomy" id="1817880"/>
    <lineage>
        <taxon>Bacteria</taxon>
        <taxon>Candidatus Schekmaniibacteriota</taxon>
    </lineage>
</organism>
<sequence>MGIYKKGQNWYIDYYVKGRRKMKKVSSSKKLAEQVLKDAHVKIAKEEYLGVYSERKISFEEFASEYLEFAKANKADSSYKRDSLSISISTEAFEGRYFFEITPQIIEKYKSERLQKVSPGSVNREIACLKHMFTKATEWKYIASNPAKAVKFFKEPPGRLRYLNAQEVEALLKACCDPYHSNAL</sequence>
<evidence type="ECO:0000313" key="4">
    <source>
        <dbReference type="EMBL" id="OGL45862.1"/>
    </source>
</evidence>
<dbReference type="Proteomes" id="UP000178435">
    <property type="component" value="Unassembled WGS sequence"/>
</dbReference>
<accession>A0A1F7RWD6</accession>
<dbReference type="InterPro" id="IPR057084">
    <property type="entry name" value="Int_N"/>
</dbReference>
<dbReference type="PROSITE" id="PS51900">
    <property type="entry name" value="CB"/>
    <property type="match status" value="1"/>
</dbReference>
<feature type="domain" description="Core-binding (CB)" evidence="3">
    <location>
        <begin position="57"/>
        <end position="137"/>
    </location>
</feature>
<dbReference type="GO" id="GO:0003677">
    <property type="term" value="F:DNA binding"/>
    <property type="evidence" value="ECO:0007669"/>
    <property type="project" value="UniProtKB-UniRule"/>
</dbReference>
<dbReference type="SUPFAM" id="SSF56349">
    <property type="entry name" value="DNA breaking-rejoining enzymes"/>
    <property type="match status" value="1"/>
</dbReference>
<name>A0A1F7RWD6_9BACT</name>
<evidence type="ECO:0000313" key="5">
    <source>
        <dbReference type="Proteomes" id="UP000178435"/>
    </source>
</evidence>
<protein>
    <recommendedName>
        <fullName evidence="3">Core-binding (CB) domain-containing protein</fullName>
    </recommendedName>
</protein>
<keyword evidence="1 2" id="KW-0238">DNA-binding</keyword>
<dbReference type="InterPro" id="IPR044068">
    <property type="entry name" value="CB"/>
</dbReference>
<dbReference type="Pfam" id="PF24624">
    <property type="entry name" value="Int_N"/>
    <property type="match status" value="1"/>
</dbReference>
<dbReference type="InterPro" id="IPR010998">
    <property type="entry name" value="Integrase_recombinase_N"/>
</dbReference>
<dbReference type="InterPro" id="IPR011010">
    <property type="entry name" value="DNA_brk_join_enz"/>
</dbReference>
<dbReference type="Gene3D" id="1.10.150.130">
    <property type="match status" value="1"/>
</dbReference>
<evidence type="ECO:0000256" key="2">
    <source>
        <dbReference type="PROSITE-ProRule" id="PRU01248"/>
    </source>
</evidence>
<reference evidence="4 5" key="1">
    <citation type="journal article" date="2016" name="Nat. Commun.">
        <title>Thousands of microbial genomes shed light on interconnected biogeochemical processes in an aquifer system.</title>
        <authorList>
            <person name="Anantharaman K."/>
            <person name="Brown C.T."/>
            <person name="Hug L.A."/>
            <person name="Sharon I."/>
            <person name="Castelle C.J."/>
            <person name="Probst A.J."/>
            <person name="Thomas B.C."/>
            <person name="Singh A."/>
            <person name="Wilkins M.J."/>
            <person name="Karaoz U."/>
            <person name="Brodie E.L."/>
            <person name="Williams K.H."/>
            <person name="Hubbard S.S."/>
            <person name="Banfield J.F."/>
        </authorList>
    </citation>
    <scope>NUCLEOTIDE SEQUENCE [LARGE SCALE GENOMIC DNA]</scope>
</reference>
<gene>
    <name evidence="4" type="ORF">A2149_00280</name>
</gene>
<dbReference type="EMBL" id="MGDF01000075">
    <property type="protein sequence ID" value="OGL45862.1"/>
    <property type="molecule type" value="Genomic_DNA"/>
</dbReference>
<evidence type="ECO:0000256" key="1">
    <source>
        <dbReference type="ARBA" id="ARBA00023125"/>
    </source>
</evidence>
<proteinExistence type="predicted"/>